<dbReference type="InterPro" id="IPR040836">
    <property type="entry name" value="SAVED"/>
</dbReference>
<name>A0A142G3W6_ACIBA</name>
<gene>
    <name evidence="3" type="ORF">IMO23_02245</name>
</gene>
<evidence type="ECO:0000313" key="3">
    <source>
        <dbReference type="EMBL" id="QPF13814.1"/>
    </source>
</evidence>
<evidence type="ECO:0000259" key="1">
    <source>
        <dbReference type="Pfam" id="PF18145"/>
    </source>
</evidence>
<dbReference type="Pfam" id="PF18145">
    <property type="entry name" value="SAVED"/>
    <property type="match status" value="1"/>
</dbReference>
<dbReference type="RefSeq" id="WP_030423978.1">
    <property type="nucleotide sequence ID" value="NZ_AP023077.1"/>
</dbReference>
<protein>
    <submittedName>
        <fullName evidence="3">SAVED domain-containing protein</fullName>
    </submittedName>
</protein>
<organism evidence="2">
    <name type="scientific">Acinetobacter baumannii</name>
    <dbReference type="NCBI Taxonomy" id="470"/>
    <lineage>
        <taxon>Bacteria</taxon>
        <taxon>Pseudomonadati</taxon>
        <taxon>Pseudomonadota</taxon>
        <taxon>Gammaproteobacteria</taxon>
        <taxon>Moraxellales</taxon>
        <taxon>Moraxellaceae</taxon>
        <taxon>Acinetobacter</taxon>
        <taxon>Acinetobacter calcoaceticus/baumannii complex</taxon>
    </lineage>
</organism>
<sequence length="533" mass="59703">MAEANFTETLLQTVNPPFDSLKTAQEFITTIQDFITWNSVGLLIDESGKNLVILLLENDAVISSLRANLNEVDLLQFILELSNRQSKKIILHAWQGHTINCSHLSDLKELEHIWHNKSAYQATEFIKVNDIKNFIKSYFKPIKKTGRGNPFTAETKRLVMQDSHGRCMFTGCGDRLDIEQLTGMKGNTGYLAHNVASSERGERGIPYLSELLSDDPSNVLLLCDKHHRLIDKIAASDYSAQQLSEMRKSYCDLANTLLDALAFSPIPVYSILWSVNSNAVGHPEPKEIASCLSPLQHRMDGYLQRLCDSNTIYMKNPDQFSQQLVMIIQNEADKIIQQTSLNGHRAAIFAFGPMPALIGLGALLGNKGKFLPMLRDREANRWGWPNASAADQSYETIGIETLRKSPDVVLCVNFTAIIDKIKNKALELKTELNADIIEINALEAYLGSKAVPHPHNISKFTTELQKLFHLLKDKHGVKRVHLLIAAPNAACIALGQAIDLHHPDIIIYDFAQDTMLPKLIIRNDSRGNHLELP</sequence>
<proteinExistence type="predicted"/>
<reference evidence="3 4" key="2">
    <citation type="submission" date="2020-09" db="EMBL/GenBank/DDBJ databases">
        <title>Resistance determinants and their genetic context in bacteria from a longitudinal study of pigs reared under conventional and antibiotic-free husbandry practices.</title>
        <authorList>
            <person name="Poulin-Laprade D."/>
            <person name="Brouard J.-S."/>
            <person name="Gagnon N."/>
            <person name="Turcotte A."/>
            <person name="Langlois A."/>
            <person name="Matte J.J."/>
            <person name="Carrillo C.D."/>
            <person name="Zaheer R."/>
            <person name="McAllister T."/>
            <person name="Topp E."/>
            <person name="Talbot G."/>
        </authorList>
    </citation>
    <scope>NUCLEOTIDE SEQUENCE [LARGE SCALE GENOMIC DNA]</scope>
    <source>
        <strain evidence="3 4">Res13-Abat-PEA21-P4-01-A</strain>
    </source>
</reference>
<feature type="domain" description="SMODS-associated and fused to various effectors" evidence="1">
    <location>
        <begin position="333"/>
        <end position="514"/>
    </location>
</feature>
<keyword evidence="2" id="KW-0614">Plasmid</keyword>
<evidence type="ECO:0000313" key="2">
    <source>
        <dbReference type="EMBL" id="AMQ95346.1"/>
    </source>
</evidence>
<geneLocation type="plasmid" evidence="2">
    <name>pC13-2</name>
</geneLocation>
<dbReference type="NCBIfam" id="NF033611">
    <property type="entry name" value="SAVED"/>
    <property type="match status" value="1"/>
</dbReference>
<reference evidence="2" key="1">
    <citation type="submission" date="2016-01" db="EMBL/GenBank/DDBJ databases">
        <title>Loss and gain of aminoglycoside resistance in GC2 Acinetobacter baumannii in Australia via modification of genomic resistance islands and acquisition of plasmids.</title>
        <authorList>
            <person name="Nigro S.J."/>
            <person name="Hall R.M."/>
        </authorList>
    </citation>
    <scope>NUCLEOTIDE SEQUENCE</scope>
    <source>
        <strain evidence="2">C13</strain>
        <plasmid evidence="2">pC13-2</plasmid>
    </source>
</reference>
<dbReference type="EMBL" id="KU549175">
    <property type="protein sequence ID" value="AMQ95346.1"/>
    <property type="molecule type" value="Genomic_DNA"/>
</dbReference>
<dbReference type="AlphaFoldDB" id="A0A142G3W6"/>
<evidence type="ECO:0000313" key="4">
    <source>
        <dbReference type="Proteomes" id="UP000594659"/>
    </source>
</evidence>
<accession>A0A142G3W6</accession>
<dbReference type="Proteomes" id="UP000594659">
    <property type="component" value="Chromosome"/>
</dbReference>
<dbReference type="EMBL" id="CP062919">
    <property type="protein sequence ID" value="QPF13814.1"/>
    <property type="molecule type" value="Genomic_DNA"/>
</dbReference>